<name>A0A0L0FWD2_9EUKA</name>
<organism evidence="2 3">
    <name type="scientific">Sphaeroforma arctica JP610</name>
    <dbReference type="NCBI Taxonomy" id="667725"/>
    <lineage>
        <taxon>Eukaryota</taxon>
        <taxon>Ichthyosporea</taxon>
        <taxon>Ichthyophonida</taxon>
        <taxon>Sphaeroforma</taxon>
    </lineage>
</organism>
<feature type="compositionally biased region" description="Acidic residues" evidence="1">
    <location>
        <begin position="10"/>
        <end position="20"/>
    </location>
</feature>
<evidence type="ECO:0000313" key="3">
    <source>
        <dbReference type="Proteomes" id="UP000054560"/>
    </source>
</evidence>
<dbReference type="GeneID" id="25907051"/>
<keyword evidence="3" id="KW-1185">Reference proteome</keyword>
<dbReference type="RefSeq" id="XP_014155024.1">
    <property type="nucleotide sequence ID" value="XM_014299549.1"/>
</dbReference>
<protein>
    <submittedName>
        <fullName evidence="2">Uncharacterized protein</fullName>
    </submittedName>
</protein>
<evidence type="ECO:0000313" key="2">
    <source>
        <dbReference type="EMBL" id="KNC81122.1"/>
    </source>
</evidence>
<feature type="region of interest" description="Disordered" evidence="1">
    <location>
        <begin position="1"/>
        <end position="23"/>
    </location>
</feature>
<sequence length="151" mass="16879">MVALPPGETSFDDDDDDNSSSDDCYSGTSVTFAKLDKAIDKLASGTSAIVRLIFTNGPDEYRTPSWATTKKREDETNDWSHPKMMEMASELFGKLTLHLRDENRCCLLQLGFGYWSEFHVSGTTMKPDVNFPSVKQVDTLFDIVKANRGPL</sequence>
<evidence type="ECO:0000256" key="1">
    <source>
        <dbReference type="SAM" id="MobiDB-lite"/>
    </source>
</evidence>
<proteinExistence type="predicted"/>
<dbReference type="AlphaFoldDB" id="A0A0L0FWD2"/>
<accession>A0A0L0FWD2</accession>
<reference evidence="2 3" key="1">
    <citation type="submission" date="2011-02" db="EMBL/GenBank/DDBJ databases">
        <title>The Genome Sequence of Sphaeroforma arctica JP610.</title>
        <authorList>
            <consortium name="The Broad Institute Genome Sequencing Platform"/>
            <person name="Russ C."/>
            <person name="Cuomo C."/>
            <person name="Young S.K."/>
            <person name="Zeng Q."/>
            <person name="Gargeya S."/>
            <person name="Alvarado L."/>
            <person name="Berlin A."/>
            <person name="Chapman S.B."/>
            <person name="Chen Z."/>
            <person name="Freedman E."/>
            <person name="Gellesch M."/>
            <person name="Goldberg J."/>
            <person name="Griggs A."/>
            <person name="Gujja S."/>
            <person name="Heilman E."/>
            <person name="Heiman D."/>
            <person name="Howarth C."/>
            <person name="Mehta T."/>
            <person name="Neiman D."/>
            <person name="Pearson M."/>
            <person name="Roberts A."/>
            <person name="Saif S."/>
            <person name="Shea T."/>
            <person name="Shenoy N."/>
            <person name="Sisk P."/>
            <person name="Stolte C."/>
            <person name="Sykes S."/>
            <person name="White J."/>
            <person name="Yandava C."/>
            <person name="Burger G."/>
            <person name="Gray M.W."/>
            <person name="Holland P.W.H."/>
            <person name="King N."/>
            <person name="Lang F.B.F."/>
            <person name="Roger A.J."/>
            <person name="Ruiz-Trillo I."/>
            <person name="Haas B."/>
            <person name="Nusbaum C."/>
            <person name="Birren B."/>
        </authorList>
    </citation>
    <scope>NUCLEOTIDE SEQUENCE [LARGE SCALE GENOMIC DNA]</scope>
    <source>
        <strain evidence="2 3">JP610</strain>
    </source>
</reference>
<dbReference type="EMBL" id="KQ242067">
    <property type="protein sequence ID" value="KNC81122.1"/>
    <property type="molecule type" value="Genomic_DNA"/>
</dbReference>
<gene>
    <name evidence="2" type="ORF">SARC_06547</name>
</gene>
<dbReference type="Proteomes" id="UP000054560">
    <property type="component" value="Unassembled WGS sequence"/>
</dbReference>